<dbReference type="EMBL" id="CM001883">
    <property type="protein sequence ID" value="EOY07282.1"/>
    <property type="molecule type" value="Genomic_DNA"/>
</dbReference>
<accession>A0A061ESC0</accession>
<name>A0A061ESC0_THECC</name>
<evidence type="ECO:0000256" key="1">
    <source>
        <dbReference type="SAM" id="Phobius"/>
    </source>
</evidence>
<dbReference type="Proteomes" id="UP000026915">
    <property type="component" value="Chromosome 5"/>
</dbReference>
<evidence type="ECO:0000313" key="3">
    <source>
        <dbReference type="Proteomes" id="UP000026915"/>
    </source>
</evidence>
<keyword evidence="1" id="KW-0812">Transmembrane</keyword>
<keyword evidence="3" id="KW-1185">Reference proteome</keyword>
<reference evidence="2 3" key="1">
    <citation type="journal article" date="2013" name="Genome Biol.">
        <title>The genome sequence of the most widely cultivated cacao type and its use to identify candidate genes regulating pod color.</title>
        <authorList>
            <person name="Motamayor J.C."/>
            <person name="Mockaitis K."/>
            <person name="Schmutz J."/>
            <person name="Haiminen N."/>
            <person name="Iii D.L."/>
            <person name="Cornejo O."/>
            <person name="Findley S.D."/>
            <person name="Zheng P."/>
            <person name="Utro F."/>
            <person name="Royaert S."/>
            <person name="Saski C."/>
            <person name="Jenkins J."/>
            <person name="Podicheti R."/>
            <person name="Zhao M."/>
            <person name="Scheffler B.E."/>
            <person name="Stack J.C."/>
            <person name="Feltus F.A."/>
            <person name="Mustiga G.M."/>
            <person name="Amores F."/>
            <person name="Phillips W."/>
            <person name="Marelli J.P."/>
            <person name="May G.D."/>
            <person name="Shapiro H."/>
            <person name="Ma J."/>
            <person name="Bustamante C.D."/>
            <person name="Schnell R.J."/>
            <person name="Main D."/>
            <person name="Gilbert D."/>
            <person name="Parida L."/>
            <person name="Kuhn D.N."/>
        </authorList>
    </citation>
    <scope>NUCLEOTIDE SEQUENCE [LARGE SCALE GENOMIC DNA]</scope>
    <source>
        <strain evidence="3">cv. Matina 1-6</strain>
    </source>
</reference>
<dbReference type="AlphaFoldDB" id="A0A061ESC0"/>
<dbReference type="Gramene" id="EOY07282">
    <property type="protein sequence ID" value="EOY07282"/>
    <property type="gene ID" value="TCM_021751"/>
</dbReference>
<evidence type="ECO:0000313" key="2">
    <source>
        <dbReference type="EMBL" id="EOY07282.1"/>
    </source>
</evidence>
<dbReference type="HOGENOM" id="CLU_2799129_0_0_1"/>
<proteinExistence type="predicted"/>
<keyword evidence="1" id="KW-0472">Membrane</keyword>
<keyword evidence="1" id="KW-1133">Transmembrane helix</keyword>
<organism evidence="2 3">
    <name type="scientific">Theobroma cacao</name>
    <name type="common">Cacao</name>
    <name type="synonym">Cocoa</name>
    <dbReference type="NCBI Taxonomy" id="3641"/>
    <lineage>
        <taxon>Eukaryota</taxon>
        <taxon>Viridiplantae</taxon>
        <taxon>Streptophyta</taxon>
        <taxon>Embryophyta</taxon>
        <taxon>Tracheophyta</taxon>
        <taxon>Spermatophyta</taxon>
        <taxon>Magnoliopsida</taxon>
        <taxon>eudicotyledons</taxon>
        <taxon>Gunneridae</taxon>
        <taxon>Pentapetalae</taxon>
        <taxon>rosids</taxon>
        <taxon>malvids</taxon>
        <taxon>Malvales</taxon>
        <taxon>Malvaceae</taxon>
        <taxon>Byttnerioideae</taxon>
        <taxon>Theobroma</taxon>
    </lineage>
</organism>
<dbReference type="InParanoid" id="A0A061ESC0"/>
<protein>
    <submittedName>
        <fullName evidence="2">Uncharacterized protein</fullName>
    </submittedName>
</protein>
<feature type="transmembrane region" description="Helical" evidence="1">
    <location>
        <begin position="20"/>
        <end position="49"/>
    </location>
</feature>
<sequence length="68" mass="7778">MKEEREMKAFPLQKTNNFLALLFHLAPFFCCSLLLVAGAVTKLLLLLLLQQPSWKRPGAHHFACTMHI</sequence>
<gene>
    <name evidence="2" type="ORF">TCM_021751</name>
</gene>